<evidence type="ECO:0000256" key="2">
    <source>
        <dbReference type="ARBA" id="ARBA00011903"/>
    </source>
</evidence>
<dbReference type="PANTHER" id="PTHR32309">
    <property type="entry name" value="TYROSINE-PROTEIN KINASE"/>
    <property type="match status" value="1"/>
</dbReference>
<feature type="region of interest" description="Disordered" evidence="9">
    <location>
        <begin position="1"/>
        <end position="35"/>
    </location>
</feature>
<name>A0A3B1D1Y9_9ZZZZ</name>
<dbReference type="AlphaFoldDB" id="A0A3B1D1Y9"/>
<evidence type="ECO:0000256" key="5">
    <source>
        <dbReference type="ARBA" id="ARBA00022777"/>
    </source>
</evidence>
<feature type="compositionally biased region" description="Basic and acidic residues" evidence="9">
    <location>
        <begin position="1"/>
        <end position="25"/>
    </location>
</feature>
<gene>
    <name evidence="11" type="ORF">MNBD_NITROSPIRAE03-300</name>
</gene>
<dbReference type="InterPro" id="IPR005702">
    <property type="entry name" value="Wzc-like_C"/>
</dbReference>
<evidence type="ECO:0000256" key="6">
    <source>
        <dbReference type="ARBA" id="ARBA00022840"/>
    </source>
</evidence>
<dbReference type="EC" id="2.7.10.2" evidence="2"/>
<keyword evidence="6" id="KW-0067">ATP-binding</keyword>
<sequence>MSRIEEILEKAARMREGEKNGEKSRKISPPGSKVPGVVRQARIENPNLVTIVDPDSPTAEEYRKLKSMVVKLTEMDDFRNMLMVTSAIGGEGKSVTSLNLAITLAQEYDHTVLLVDADLRQPSLNDYLGIHSEIGLTDCLVDGVGIGSALIKTGIGGLVFLPSGRKVSNPGELLSSNRMKEIVKELKHRYPDRYVIFDAPPVLPFAEVLSVGALLDGIIFVVREGVTPEDNMKDAVTMLKDNNILGVVYNAAETVPLSDYYNYSHYYQNR</sequence>
<evidence type="ECO:0000313" key="11">
    <source>
        <dbReference type="EMBL" id="VAX34742.1"/>
    </source>
</evidence>
<dbReference type="NCBIfam" id="TIGR03018">
    <property type="entry name" value="pepcterm_TyrKin"/>
    <property type="match status" value="1"/>
</dbReference>
<evidence type="ECO:0000256" key="3">
    <source>
        <dbReference type="ARBA" id="ARBA00022679"/>
    </source>
</evidence>
<dbReference type="Pfam" id="PF13614">
    <property type="entry name" value="AAA_31"/>
    <property type="match status" value="1"/>
</dbReference>
<evidence type="ECO:0000256" key="9">
    <source>
        <dbReference type="SAM" id="MobiDB-lite"/>
    </source>
</evidence>
<dbReference type="Gene3D" id="3.40.50.300">
    <property type="entry name" value="P-loop containing nucleotide triphosphate hydrolases"/>
    <property type="match status" value="1"/>
</dbReference>
<dbReference type="GO" id="GO:0005886">
    <property type="term" value="C:plasma membrane"/>
    <property type="evidence" value="ECO:0007669"/>
    <property type="project" value="TreeGrafter"/>
</dbReference>
<accession>A0A3B1D1Y9</accession>
<keyword evidence="4" id="KW-0547">Nucleotide-binding</keyword>
<dbReference type="InterPro" id="IPR027417">
    <property type="entry name" value="P-loop_NTPase"/>
</dbReference>
<dbReference type="EMBL" id="UOGI01000380">
    <property type="protein sequence ID" value="VAX34742.1"/>
    <property type="molecule type" value="Genomic_DNA"/>
</dbReference>
<protein>
    <recommendedName>
        <fullName evidence="2">non-specific protein-tyrosine kinase</fullName>
        <ecNumber evidence="2">2.7.10.2</ecNumber>
    </recommendedName>
</protein>
<dbReference type="SUPFAM" id="SSF52540">
    <property type="entry name" value="P-loop containing nucleoside triphosphate hydrolases"/>
    <property type="match status" value="1"/>
</dbReference>
<dbReference type="InterPro" id="IPR025669">
    <property type="entry name" value="AAA_dom"/>
</dbReference>
<keyword evidence="5 11" id="KW-0418">Kinase</keyword>
<proteinExistence type="inferred from homology"/>
<dbReference type="GO" id="GO:0004715">
    <property type="term" value="F:non-membrane spanning protein tyrosine kinase activity"/>
    <property type="evidence" value="ECO:0007669"/>
    <property type="project" value="UniProtKB-EC"/>
</dbReference>
<reference evidence="11" key="1">
    <citation type="submission" date="2018-06" db="EMBL/GenBank/DDBJ databases">
        <authorList>
            <person name="Zhirakovskaya E."/>
        </authorList>
    </citation>
    <scope>NUCLEOTIDE SEQUENCE</scope>
</reference>
<dbReference type="PANTHER" id="PTHR32309:SF13">
    <property type="entry name" value="FERRIC ENTEROBACTIN TRANSPORT PROTEIN FEPE"/>
    <property type="match status" value="1"/>
</dbReference>
<evidence type="ECO:0000259" key="10">
    <source>
        <dbReference type="Pfam" id="PF13614"/>
    </source>
</evidence>
<evidence type="ECO:0000256" key="7">
    <source>
        <dbReference type="ARBA" id="ARBA00023137"/>
    </source>
</evidence>
<evidence type="ECO:0000256" key="4">
    <source>
        <dbReference type="ARBA" id="ARBA00022741"/>
    </source>
</evidence>
<comment type="similarity">
    <text evidence="1">Belongs to the CpsD/CapB family.</text>
</comment>
<dbReference type="CDD" id="cd05387">
    <property type="entry name" value="BY-kinase"/>
    <property type="match status" value="1"/>
</dbReference>
<comment type="catalytic activity">
    <reaction evidence="8">
        <text>L-tyrosyl-[protein] + ATP = O-phospho-L-tyrosyl-[protein] + ADP + H(+)</text>
        <dbReference type="Rhea" id="RHEA:10596"/>
        <dbReference type="Rhea" id="RHEA-COMP:10136"/>
        <dbReference type="Rhea" id="RHEA-COMP:20101"/>
        <dbReference type="ChEBI" id="CHEBI:15378"/>
        <dbReference type="ChEBI" id="CHEBI:30616"/>
        <dbReference type="ChEBI" id="CHEBI:46858"/>
        <dbReference type="ChEBI" id="CHEBI:61978"/>
        <dbReference type="ChEBI" id="CHEBI:456216"/>
        <dbReference type="EC" id="2.7.10.2"/>
    </reaction>
</comment>
<evidence type="ECO:0000256" key="1">
    <source>
        <dbReference type="ARBA" id="ARBA00007316"/>
    </source>
</evidence>
<keyword evidence="7" id="KW-0829">Tyrosine-protein kinase</keyword>
<feature type="domain" description="AAA" evidence="10">
    <location>
        <begin position="84"/>
        <end position="205"/>
    </location>
</feature>
<dbReference type="InterPro" id="IPR050445">
    <property type="entry name" value="Bact_polysacc_biosynth/exp"/>
</dbReference>
<organism evidence="11">
    <name type="scientific">hydrothermal vent metagenome</name>
    <dbReference type="NCBI Taxonomy" id="652676"/>
    <lineage>
        <taxon>unclassified sequences</taxon>
        <taxon>metagenomes</taxon>
        <taxon>ecological metagenomes</taxon>
    </lineage>
</organism>
<evidence type="ECO:0000256" key="8">
    <source>
        <dbReference type="ARBA" id="ARBA00051245"/>
    </source>
</evidence>
<keyword evidence="3 11" id="KW-0808">Transferase</keyword>